<reference evidence="2" key="1">
    <citation type="journal article" date="2023" name="Front. Plant Sci.">
        <title>Chromosomal-level genome assembly of Melastoma candidum provides insights into trichome evolution.</title>
        <authorList>
            <person name="Zhong Y."/>
            <person name="Wu W."/>
            <person name="Sun C."/>
            <person name="Zou P."/>
            <person name="Liu Y."/>
            <person name="Dai S."/>
            <person name="Zhou R."/>
        </authorList>
    </citation>
    <scope>NUCLEOTIDE SEQUENCE [LARGE SCALE GENOMIC DNA]</scope>
</reference>
<dbReference type="Proteomes" id="UP001057402">
    <property type="component" value="Chromosome 7"/>
</dbReference>
<protein>
    <submittedName>
        <fullName evidence="1">Uncharacterized protein</fullName>
    </submittedName>
</protein>
<keyword evidence="2" id="KW-1185">Reference proteome</keyword>
<organism evidence="1 2">
    <name type="scientific">Melastoma candidum</name>
    <dbReference type="NCBI Taxonomy" id="119954"/>
    <lineage>
        <taxon>Eukaryota</taxon>
        <taxon>Viridiplantae</taxon>
        <taxon>Streptophyta</taxon>
        <taxon>Embryophyta</taxon>
        <taxon>Tracheophyta</taxon>
        <taxon>Spermatophyta</taxon>
        <taxon>Magnoliopsida</taxon>
        <taxon>eudicotyledons</taxon>
        <taxon>Gunneridae</taxon>
        <taxon>Pentapetalae</taxon>
        <taxon>rosids</taxon>
        <taxon>malvids</taxon>
        <taxon>Myrtales</taxon>
        <taxon>Melastomataceae</taxon>
        <taxon>Melastomatoideae</taxon>
        <taxon>Melastomateae</taxon>
        <taxon>Melastoma</taxon>
    </lineage>
</organism>
<evidence type="ECO:0000313" key="2">
    <source>
        <dbReference type="Proteomes" id="UP001057402"/>
    </source>
</evidence>
<gene>
    <name evidence="1" type="ORF">MLD38_027116</name>
</gene>
<accession>A0ACB9P416</accession>
<comment type="caution">
    <text evidence="1">The sequence shown here is derived from an EMBL/GenBank/DDBJ whole genome shotgun (WGS) entry which is preliminary data.</text>
</comment>
<name>A0ACB9P416_9MYRT</name>
<dbReference type="EMBL" id="CM042886">
    <property type="protein sequence ID" value="KAI4342489.1"/>
    <property type="molecule type" value="Genomic_DNA"/>
</dbReference>
<evidence type="ECO:0000313" key="1">
    <source>
        <dbReference type="EMBL" id="KAI4342489.1"/>
    </source>
</evidence>
<proteinExistence type="predicted"/>
<sequence>MADVEEKKSPKDPQEQLHEAAPPLPRFYGQPGSNNPPAKIEWPELVDSMADEAEKKIKEEMPHLHIQVVPAESFVTMDFNENRVRIYLNSSGKRTTDAEVFGGEEIHPPASLPIRRCRRLSIERSLVMAEDDVYTKDGTVDVRNNPADKTKTGKWKACRFILGNECCERLAYYGMGTNLVNYMIMKLGMGNVAGSKAVNDWSGTCYVTPLIGAFLADSYLGRYWTIATFSIIYVLGMALLTLSASVPGLKPSCEGDVCHATKSQIAACFAALYLIALGTGGIKPCVSSFGADQFDDNDEYEKKKKSSFFNWFYLSINVGALIASSVLVWIQMNVGWGWGFGVPAVAMAIAVVFFFSGTKLYRLQRPGGSPFTRIFQVVVASIRKMKVEVPSDKSLLYETADHESNIKGSRKLEHTDKFRFLDKAAVETPEDNLKENPDSWRLCTVTQVEELKTIVRLLPILASGIIFAAVYAQMNTVFVLQGNTMDQHIGPKFQIPAASLSLFDTLSVVFWVPIYDRIIVPYARRFTGHERGFTQLQRIGIGLVISTFSMVVAGILEVARLDYVKKHNLYDEPVIPMSIFWQAPQYFLIGCAEVFTFIGQNEFFYDQAPDAMRSLCSALSLTTVALGNYLSSALMTVVQKVTTRDGSPGWVSDNLNRSHLDYFYWLLAILSTLNFFLYLWISKWYTYKKVSISK</sequence>